<accession>A0A8A4ZEK7</accession>
<organism evidence="1 2">
    <name type="scientific">Pengzhenrongella sicca</name>
    <dbReference type="NCBI Taxonomy" id="2819238"/>
    <lineage>
        <taxon>Bacteria</taxon>
        <taxon>Bacillati</taxon>
        <taxon>Actinomycetota</taxon>
        <taxon>Actinomycetes</taxon>
        <taxon>Micrococcales</taxon>
        <taxon>Pengzhenrongella</taxon>
    </lineage>
</organism>
<evidence type="ECO:0000313" key="2">
    <source>
        <dbReference type="Proteomes" id="UP000663937"/>
    </source>
</evidence>
<protein>
    <submittedName>
        <fullName evidence="1">Uncharacterized protein</fullName>
    </submittedName>
</protein>
<dbReference type="KEGG" id="psic:J4E96_19065"/>
<dbReference type="RefSeq" id="WP_227423619.1">
    <property type="nucleotide sequence ID" value="NZ_CP071868.1"/>
</dbReference>
<name>A0A8A4ZEK7_9MICO</name>
<gene>
    <name evidence="1" type="ORF">J4E96_19065</name>
</gene>
<dbReference type="EMBL" id="CP071868">
    <property type="protein sequence ID" value="QTE29343.1"/>
    <property type="molecule type" value="Genomic_DNA"/>
</dbReference>
<dbReference type="AlphaFoldDB" id="A0A8A4ZEK7"/>
<evidence type="ECO:0000313" key="1">
    <source>
        <dbReference type="EMBL" id="QTE29343.1"/>
    </source>
</evidence>
<reference evidence="1" key="1">
    <citation type="submission" date="2021-03" db="EMBL/GenBank/DDBJ databases">
        <title>Pengzhenrongella sicca gen. nov., sp. nov., a new member of suborder Micrococcineae isolated from High-Arctic tundra soil.</title>
        <authorList>
            <person name="Peng F."/>
        </authorList>
    </citation>
    <scope>NUCLEOTIDE SEQUENCE</scope>
    <source>
        <strain evidence="1">LRZ-2</strain>
    </source>
</reference>
<proteinExistence type="predicted"/>
<sequence>MATPAGAPPFPWADPAALERHVLTFGAGIGADEVEALALSRFVAAAWESAPEEAHGGWGRRSAATPGVLRLSRHSRLIGPYALEPGDAVQLGVPASAVSAYLVDAPRERGEAPYPGGDRDGIKRAFPDATPVRDEERVVRWLVSAARRVGGAVRIAGSGAVLVPDPQASIDLTVFTDVWLEPQAALAVLQRVAPQARLAMGAVPWAGPPPGTGEDDAPGTTDLPARVRRNLHAEADAYDVAALSRPDELDGYGALVDLGIDGLIAVEAGGEQALPLALAGLPWAAGGAVTYRVLWAAPDFLELELERPSLAHRVARSRAQPLVSALARELHRAVGGEVLDAAEFLINPADL</sequence>
<dbReference type="Proteomes" id="UP000663937">
    <property type="component" value="Chromosome"/>
</dbReference>
<keyword evidence="2" id="KW-1185">Reference proteome</keyword>